<dbReference type="Gene3D" id="4.10.520.10">
    <property type="entry name" value="IHF-like DNA-binding proteins"/>
    <property type="match status" value="1"/>
</dbReference>
<accession>A0ABV5ZLF2</accession>
<gene>
    <name evidence="6" type="ORF">ACFFK8_06825</name>
</gene>
<evidence type="ECO:0000256" key="2">
    <source>
        <dbReference type="ARBA" id="ARBA00023125"/>
    </source>
</evidence>
<feature type="region of interest" description="Disordered" evidence="4">
    <location>
        <begin position="362"/>
        <end position="453"/>
    </location>
</feature>
<keyword evidence="5" id="KW-1133">Transmembrane helix</keyword>
<evidence type="ECO:0000313" key="6">
    <source>
        <dbReference type="EMBL" id="MFB9897513.1"/>
    </source>
</evidence>
<dbReference type="PANTHER" id="PTHR33175">
    <property type="entry name" value="DNA-BINDING PROTEIN HU"/>
    <property type="match status" value="1"/>
</dbReference>
<dbReference type="Proteomes" id="UP001589688">
    <property type="component" value="Unassembled WGS sequence"/>
</dbReference>
<evidence type="ECO:0000256" key="1">
    <source>
        <dbReference type="ARBA" id="ARBA00010529"/>
    </source>
</evidence>
<dbReference type="Pfam" id="PF00216">
    <property type="entry name" value="Bac_DNA_binding"/>
    <property type="match status" value="1"/>
</dbReference>
<keyword evidence="2 6" id="KW-0238">DNA-binding</keyword>
<proteinExistence type="inferred from homology"/>
<dbReference type="SUPFAM" id="SSF47729">
    <property type="entry name" value="IHF-like DNA-binding proteins"/>
    <property type="match status" value="1"/>
</dbReference>
<evidence type="ECO:0000256" key="5">
    <source>
        <dbReference type="SAM" id="Phobius"/>
    </source>
</evidence>
<comment type="caution">
    <text evidence="6">The sequence shown here is derived from an EMBL/GenBank/DDBJ whole genome shotgun (WGS) entry which is preliminary data.</text>
</comment>
<dbReference type="PANTHER" id="PTHR33175:SF2">
    <property type="entry name" value="INTEGRATION HOST FACTOR SUBUNIT ALPHA"/>
    <property type="match status" value="1"/>
</dbReference>
<feature type="compositionally biased region" description="Acidic residues" evidence="4">
    <location>
        <begin position="158"/>
        <end position="170"/>
    </location>
</feature>
<feature type="compositionally biased region" description="Basic and acidic residues" evidence="4">
    <location>
        <begin position="370"/>
        <end position="386"/>
    </location>
</feature>
<evidence type="ECO:0000256" key="3">
    <source>
        <dbReference type="RuleBase" id="RU003939"/>
    </source>
</evidence>
<protein>
    <submittedName>
        <fullName evidence="6">HU family DNA-binding protein</fullName>
    </submittedName>
</protein>
<dbReference type="RefSeq" id="WP_027952625.1">
    <property type="nucleotide sequence ID" value="NZ_JADU01000026.1"/>
</dbReference>
<dbReference type="InterPro" id="IPR010992">
    <property type="entry name" value="IHF-like_DNA-bd_dom_sf"/>
</dbReference>
<feature type="compositionally biased region" description="Basic and acidic residues" evidence="4">
    <location>
        <begin position="403"/>
        <end position="440"/>
    </location>
</feature>
<evidence type="ECO:0000313" key="7">
    <source>
        <dbReference type="Proteomes" id="UP001589688"/>
    </source>
</evidence>
<sequence>MSKIGNKEIARILVAKYGLDKTAAEQFVARMFEVINEGLHDDKQVKVKGLGTFKVTSVAPRKSVDVNSGEPIVIEGRDKISFVADAALRDQVNRPFAQFETVALNDGVDFEEIDRRFEDSMTEQPEQAEDENVEEQQPAEQLVKTDAPTQTKTLAAEQTEEDEGAEEEPAPEAGAETPAETAPLSLSTDMLAILNGEERRVASPRPVVAVEQEERVRLSPMQLAFLNGQRAEQPPVKEQTKAEPAAEASPTPVETPAPAAENEEERAEMARMREETWGFQAQMEQQHRKVVRQFKAAAFLLLVCVSGLVYMGYLLIDREYRLKYLEDSIVTVSEPSASPQKDSVAVQPEQAVAATPETVENNGEITSPIRPEREAKTVEPQREERQTAPVAKPEPKAMPAAKSAEEPKPKEITKSKAPEIKPKAPEIKPKAPEAKPKVAETKPQTAPAAQAEALPAIKADARVRTGAYDIVGIERTVTVRAGQTLTSISKSSLGPGMECYVEAVNGGRTEFKAGESIKIPRLKLKKR</sequence>
<dbReference type="EMBL" id="JBHLZF010000002">
    <property type="protein sequence ID" value="MFB9897513.1"/>
    <property type="molecule type" value="Genomic_DNA"/>
</dbReference>
<dbReference type="GO" id="GO:0003677">
    <property type="term" value="F:DNA binding"/>
    <property type="evidence" value="ECO:0007669"/>
    <property type="project" value="UniProtKB-KW"/>
</dbReference>
<evidence type="ECO:0000256" key="4">
    <source>
        <dbReference type="SAM" id="MobiDB-lite"/>
    </source>
</evidence>
<keyword evidence="7" id="KW-1185">Reference proteome</keyword>
<feature type="compositionally biased region" description="Low complexity" evidence="4">
    <location>
        <begin position="441"/>
        <end position="453"/>
    </location>
</feature>
<name>A0ABV5ZLF2_9BACT</name>
<feature type="transmembrane region" description="Helical" evidence="5">
    <location>
        <begin position="296"/>
        <end position="316"/>
    </location>
</feature>
<reference evidence="6 7" key="1">
    <citation type="submission" date="2024-09" db="EMBL/GenBank/DDBJ databases">
        <authorList>
            <person name="Sun Q."/>
            <person name="Mori K."/>
        </authorList>
    </citation>
    <scope>NUCLEOTIDE SEQUENCE [LARGE SCALE GENOMIC DNA]</scope>
    <source>
        <strain evidence="6 7">ATCC 51272</strain>
    </source>
</reference>
<organism evidence="6 7">
    <name type="scientific">Hallella seregens ATCC 51272</name>
    <dbReference type="NCBI Taxonomy" id="1336250"/>
    <lineage>
        <taxon>Bacteria</taxon>
        <taxon>Pseudomonadati</taxon>
        <taxon>Bacteroidota</taxon>
        <taxon>Bacteroidia</taxon>
        <taxon>Bacteroidales</taxon>
        <taxon>Prevotellaceae</taxon>
        <taxon>Hallella</taxon>
    </lineage>
</organism>
<comment type="similarity">
    <text evidence="1 3">Belongs to the bacterial histone-like protein family.</text>
</comment>
<keyword evidence="5" id="KW-0472">Membrane</keyword>
<feature type="region of interest" description="Disordered" evidence="4">
    <location>
        <begin position="229"/>
        <end position="271"/>
    </location>
</feature>
<dbReference type="InterPro" id="IPR000119">
    <property type="entry name" value="Hist_DNA-bd"/>
</dbReference>
<feature type="region of interest" description="Disordered" evidence="4">
    <location>
        <begin position="119"/>
        <end position="184"/>
    </location>
</feature>
<dbReference type="SMART" id="SM00411">
    <property type="entry name" value="BHL"/>
    <property type="match status" value="1"/>
</dbReference>
<feature type="compositionally biased region" description="Low complexity" evidence="4">
    <location>
        <begin position="242"/>
        <end position="260"/>
    </location>
</feature>
<keyword evidence="5" id="KW-0812">Transmembrane</keyword>
<feature type="compositionally biased region" description="Low complexity" evidence="4">
    <location>
        <begin position="171"/>
        <end position="183"/>
    </location>
</feature>